<evidence type="ECO:0000313" key="2">
    <source>
        <dbReference type="EMBL" id="KAF4509224.1"/>
    </source>
</evidence>
<dbReference type="SUPFAM" id="SSF52821">
    <property type="entry name" value="Rhodanese/Cell cycle control phosphatase"/>
    <property type="match status" value="1"/>
</dbReference>
<proteinExistence type="predicted"/>
<name>A0A8H4V603_9HYPO</name>
<dbReference type="OrthoDB" id="10261062at2759"/>
<dbReference type="InterPro" id="IPR001763">
    <property type="entry name" value="Rhodanese-like_dom"/>
</dbReference>
<dbReference type="AlphaFoldDB" id="A0A8H4V603"/>
<organism evidence="2 3">
    <name type="scientific">Ophiocordyceps sinensis</name>
    <dbReference type="NCBI Taxonomy" id="72228"/>
    <lineage>
        <taxon>Eukaryota</taxon>
        <taxon>Fungi</taxon>
        <taxon>Dikarya</taxon>
        <taxon>Ascomycota</taxon>
        <taxon>Pezizomycotina</taxon>
        <taxon>Sordariomycetes</taxon>
        <taxon>Hypocreomycetidae</taxon>
        <taxon>Hypocreales</taxon>
        <taxon>Ophiocordycipitaceae</taxon>
        <taxon>Ophiocordyceps</taxon>
    </lineage>
</organism>
<sequence>MSRFNRGQGIPDDVLPADAQLDVPIYLVCRVGNDSQIVAQKLKDSGLDQGGKRFIGDIRGGVKAWKDAVDATMPFI</sequence>
<reference evidence="2 3" key="1">
    <citation type="journal article" date="2020" name="Genome Biol. Evol.">
        <title>A new high-quality draft genome assembly of the Chinese cordyceps Ophiocordyceps sinensis.</title>
        <authorList>
            <person name="Shu R."/>
            <person name="Zhang J."/>
            <person name="Meng Q."/>
            <person name="Zhang H."/>
            <person name="Zhou G."/>
            <person name="Li M."/>
            <person name="Wu P."/>
            <person name="Zhao Y."/>
            <person name="Chen C."/>
            <person name="Qin Q."/>
        </authorList>
    </citation>
    <scope>NUCLEOTIDE SEQUENCE [LARGE SCALE GENOMIC DNA]</scope>
    <source>
        <strain evidence="2 3">IOZ07</strain>
    </source>
</reference>
<comment type="caution">
    <text evidence="2">The sequence shown here is derived from an EMBL/GenBank/DDBJ whole genome shotgun (WGS) entry which is preliminary data.</text>
</comment>
<dbReference type="Gene3D" id="3.40.250.10">
    <property type="entry name" value="Rhodanese-like domain"/>
    <property type="match status" value="1"/>
</dbReference>
<gene>
    <name evidence="2" type="ORF">G6O67_005506</name>
</gene>
<accession>A0A8H4V603</accession>
<dbReference type="PROSITE" id="PS50206">
    <property type="entry name" value="RHODANESE_3"/>
    <property type="match status" value="1"/>
</dbReference>
<dbReference type="EMBL" id="JAAVMX010000005">
    <property type="protein sequence ID" value="KAF4509224.1"/>
    <property type="molecule type" value="Genomic_DNA"/>
</dbReference>
<evidence type="ECO:0000313" key="3">
    <source>
        <dbReference type="Proteomes" id="UP000557566"/>
    </source>
</evidence>
<dbReference type="InterPro" id="IPR036873">
    <property type="entry name" value="Rhodanese-like_dom_sf"/>
</dbReference>
<evidence type="ECO:0000259" key="1">
    <source>
        <dbReference type="PROSITE" id="PS50206"/>
    </source>
</evidence>
<dbReference type="Proteomes" id="UP000557566">
    <property type="component" value="Unassembled WGS sequence"/>
</dbReference>
<keyword evidence="3" id="KW-1185">Reference proteome</keyword>
<feature type="domain" description="Rhodanese" evidence="1">
    <location>
        <begin position="22"/>
        <end position="74"/>
    </location>
</feature>
<protein>
    <recommendedName>
        <fullName evidence="1">Rhodanese domain-containing protein</fullName>
    </recommendedName>
</protein>